<evidence type="ECO:0000313" key="10">
    <source>
        <dbReference type="EMBL" id="KAK6178124.1"/>
    </source>
</evidence>
<feature type="region of interest" description="Disordered" evidence="8">
    <location>
        <begin position="274"/>
        <end position="299"/>
    </location>
</feature>
<feature type="compositionally biased region" description="Basic residues" evidence="8">
    <location>
        <begin position="127"/>
        <end position="137"/>
    </location>
</feature>
<feature type="compositionally biased region" description="Polar residues" evidence="8">
    <location>
        <begin position="279"/>
        <end position="290"/>
    </location>
</feature>
<feature type="region of interest" description="Disordered" evidence="8">
    <location>
        <begin position="494"/>
        <end position="563"/>
    </location>
</feature>
<dbReference type="GO" id="GO:0005856">
    <property type="term" value="C:cytoskeleton"/>
    <property type="evidence" value="ECO:0007669"/>
    <property type="project" value="UniProtKB-SubCell"/>
</dbReference>
<comment type="similarity">
    <text evidence="2">Belongs to the TACC family.</text>
</comment>
<dbReference type="PANTHER" id="PTHR13924:SF10">
    <property type="entry name" value="TRANSFORMING ACIDIC COILED-COIL PROTEIN, ISOFORM K"/>
    <property type="match status" value="1"/>
</dbReference>
<evidence type="ECO:0000256" key="2">
    <source>
        <dbReference type="ARBA" id="ARBA00009423"/>
    </source>
</evidence>
<dbReference type="Gene3D" id="1.20.5.1700">
    <property type="match status" value="1"/>
</dbReference>
<dbReference type="FunFam" id="1.20.5.1700:FF:000001">
    <property type="entry name" value="Transforming acidic coiled-coil-containing protein 1 isoform 2"/>
    <property type="match status" value="1"/>
</dbReference>
<organism evidence="10 11">
    <name type="scientific">Patella caerulea</name>
    <name type="common">Rayed Mediterranean limpet</name>
    <dbReference type="NCBI Taxonomy" id="87958"/>
    <lineage>
        <taxon>Eukaryota</taxon>
        <taxon>Metazoa</taxon>
        <taxon>Spiralia</taxon>
        <taxon>Lophotrochozoa</taxon>
        <taxon>Mollusca</taxon>
        <taxon>Gastropoda</taxon>
        <taxon>Patellogastropoda</taxon>
        <taxon>Patelloidea</taxon>
        <taxon>Patellidae</taxon>
        <taxon>Patella</taxon>
    </lineage>
</organism>
<feature type="region of interest" description="Disordered" evidence="8">
    <location>
        <begin position="30"/>
        <end position="51"/>
    </location>
</feature>
<feature type="compositionally biased region" description="Low complexity" evidence="8">
    <location>
        <begin position="36"/>
        <end position="48"/>
    </location>
</feature>
<evidence type="ECO:0000256" key="4">
    <source>
        <dbReference type="ARBA" id="ARBA00022553"/>
    </source>
</evidence>
<evidence type="ECO:0000256" key="8">
    <source>
        <dbReference type="SAM" id="MobiDB-lite"/>
    </source>
</evidence>
<evidence type="ECO:0000256" key="5">
    <source>
        <dbReference type="ARBA" id="ARBA00023054"/>
    </source>
</evidence>
<feature type="region of interest" description="Disordered" evidence="8">
    <location>
        <begin position="342"/>
        <end position="398"/>
    </location>
</feature>
<feature type="region of interest" description="Disordered" evidence="8">
    <location>
        <begin position="115"/>
        <end position="238"/>
    </location>
</feature>
<feature type="compositionally biased region" description="Basic and acidic residues" evidence="8">
    <location>
        <begin position="170"/>
        <end position="202"/>
    </location>
</feature>
<evidence type="ECO:0000259" key="9">
    <source>
        <dbReference type="Pfam" id="PF05010"/>
    </source>
</evidence>
<feature type="compositionally biased region" description="Polar residues" evidence="8">
    <location>
        <begin position="523"/>
        <end position="533"/>
    </location>
</feature>
<name>A0AAN8PKD7_PATCE</name>
<keyword evidence="4" id="KW-0597">Phosphoprotein</keyword>
<accession>A0AAN8PKD7</accession>
<comment type="subcellular location">
    <subcellularLocation>
        <location evidence="1">Cytoplasm</location>
        <location evidence="1">Cytoskeleton</location>
    </subcellularLocation>
</comment>
<feature type="domain" description="Transforming acidic coiled-coil-containing protein C-terminal" evidence="9">
    <location>
        <begin position="627"/>
        <end position="818"/>
    </location>
</feature>
<feature type="compositionally biased region" description="Pro residues" evidence="8">
    <location>
        <begin position="350"/>
        <end position="361"/>
    </location>
</feature>
<dbReference type="GO" id="GO:0005737">
    <property type="term" value="C:cytoplasm"/>
    <property type="evidence" value="ECO:0007669"/>
    <property type="project" value="TreeGrafter"/>
</dbReference>
<dbReference type="InterPro" id="IPR007707">
    <property type="entry name" value="TACC_C"/>
</dbReference>
<dbReference type="Proteomes" id="UP001347796">
    <property type="component" value="Unassembled WGS sequence"/>
</dbReference>
<dbReference type="AlphaFoldDB" id="A0AAN8PKD7"/>
<keyword evidence="3" id="KW-0963">Cytoplasm</keyword>
<sequence>MSDQDQSSPIPIAKGTYNFDFDNLDEVNPFQSKTKLGNSPPLNGNNNNDEIPVGVTDKFCDVSDDIDPFKSRNRLSCSPPVKLVNNNEGEIDSHKLLEEELENLNINDNILNIPNDEELEKVSPKKASPKKSPKKSKSYVTASPEPKPEKDVTENLIQSPSKIENLVEPESPKEQDDIVEMEGKHDSPMSKTLDSDQCREENVNGVKSSPESKTQKKTPTSKKGIKKPKSAVKKTPKKFVDLDDEIQIFAPESPVQQNDKDQNLEGDDMLIFAPPAPQQVENGSKQINDNDVTDTDGRNKVNELDTDIQIFAPPQHGENIPVQTKKPDITLDGEALSIKKLDGDNQIFASPPPFVDSPQPDPADSAKASEPNVNNCHGEEVDGNTSGDDDITFHDAQQDINEVPSGMTASADLRLAHQMAGSLDAVHEFGAGEDAEMSEDNEGFVPATDAFSDSANWEMLEKIGVGDSKCALTLGRESLYVAFDPYVQPIRPASEVIPEKEEETTPPKFSTNSSLSSEKDLLQLNTPSPSSVKQKNKNHPAARKLQDQFEAKSVPPNQDVDKLLFSTSPIVSTDTKEDRNMAGHDQVVQLVQGVHTGEQVMKYSQSEWNKMKQELELSFQSELLNKEKEWSKKLADRDKKLAHMEEKHRKAQQTNEDMRAVVAEFEKTIAQLQAERQKSCLNSQQSLQDIMKERDQALEDLNSVETAFSDLHRRFEKAKGVVETFKKNEEALKKCVEEYQEKDKKSKAKLQALKQQAEEKLEQAHHDIEKVKKSTYTDIARLEAALKKCEIQIKGLEHSLEQKKKENEELTNICDELISKVGQN</sequence>
<dbReference type="PANTHER" id="PTHR13924">
    <property type="entry name" value="TRANSFORMING ACIDIC COILED-COIL CONTAINING PROTEIN 1/2"/>
    <property type="match status" value="1"/>
</dbReference>
<feature type="compositionally biased region" description="Basic residues" evidence="8">
    <location>
        <begin position="215"/>
        <end position="237"/>
    </location>
</feature>
<gene>
    <name evidence="10" type="ORF">SNE40_012949</name>
</gene>
<comment type="caution">
    <text evidence="10">The sequence shown here is derived from an EMBL/GenBank/DDBJ whole genome shotgun (WGS) entry which is preliminary data.</text>
</comment>
<reference evidence="10 11" key="1">
    <citation type="submission" date="2024-01" db="EMBL/GenBank/DDBJ databases">
        <title>The genome of the rayed Mediterranean limpet Patella caerulea (Linnaeus, 1758).</title>
        <authorList>
            <person name="Anh-Thu Weber A."/>
            <person name="Halstead-Nussloch G."/>
        </authorList>
    </citation>
    <scope>NUCLEOTIDE SEQUENCE [LARGE SCALE GENOMIC DNA]</scope>
    <source>
        <strain evidence="10">AATW-2023a</strain>
        <tissue evidence="10">Whole specimen</tissue>
    </source>
</reference>
<dbReference type="Pfam" id="PF05010">
    <property type="entry name" value="TACC_C"/>
    <property type="match status" value="1"/>
</dbReference>
<dbReference type="InterPro" id="IPR039915">
    <property type="entry name" value="TACC"/>
</dbReference>
<evidence type="ECO:0000256" key="6">
    <source>
        <dbReference type="ARBA" id="ARBA00023212"/>
    </source>
</evidence>
<feature type="coiled-coil region" evidence="7">
    <location>
        <begin position="641"/>
        <end position="820"/>
    </location>
</feature>
<evidence type="ECO:0000313" key="11">
    <source>
        <dbReference type="Proteomes" id="UP001347796"/>
    </source>
</evidence>
<dbReference type="GO" id="GO:0007097">
    <property type="term" value="P:nuclear migration"/>
    <property type="evidence" value="ECO:0007669"/>
    <property type="project" value="TreeGrafter"/>
</dbReference>
<dbReference type="EMBL" id="JAZGQO010000009">
    <property type="protein sequence ID" value="KAK6178124.1"/>
    <property type="molecule type" value="Genomic_DNA"/>
</dbReference>
<proteinExistence type="inferred from homology"/>
<keyword evidence="11" id="KW-1185">Reference proteome</keyword>
<protein>
    <recommendedName>
        <fullName evidence="9">Transforming acidic coiled-coil-containing protein C-terminal domain-containing protein</fullName>
    </recommendedName>
</protein>
<evidence type="ECO:0000256" key="3">
    <source>
        <dbReference type="ARBA" id="ARBA00022490"/>
    </source>
</evidence>
<evidence type="ECO:0000256" key="7">
    <source>
        <dbReference type="SAM" id="Coils"/>
    </source>
</evidence>
<evidence type="ECO:0000256" key="1">
    <source>
        <dbReference type="ARBA" id="ARBA00004245"/>
    </source>
</evidence>
<keyword evidence="5 7" id="KW-0175">Coiled coil</keyword>
<dbReference type="GO" id="GO:0007052">
    <property type="term" value="P:mitotic spindle organization"/>
    <property type="evidence" value="ECO:0007669"/>
    <property type="project" value="InterPro"/>
</dbReference>
<keyword evidence="6" id="KW-0206">Cytoskeleton</keyword>